<evidence type="ECO:0000313" key="2">
    <source>
        <dbReference type="Proteomes" id="UP001056648"/>
    </source>
</evidence>
<dbReference type="RefSeq" id="WP_252252615.1">
    <property type="nucleotide sequence ID" value="NZ_CP098736.1"/>
</dbReference>
<proteinExistence type="predicted"/>
<dbReference type="Proteomes" id="UP001056648">
    <property type="component" value="Chromosome 2"/>
</dbReference>
<protein>
    <submittedName>
        <fullName evidence="1">Uncharacterized protein</fullName>
    </submittedName>
</protein>
<gene>
    <name evidence="1" type="ORF">NDR89_19750</name>
</gene>
<evidence type="ECO:0000313" key="1">
    <source>
        <dbReference type="EMBL" id="USE78873.1"/>
    </source>
</evidence>
<reference evidence="1" key="1">
    <citation type="submission" date="2022-06" db="EMBL/GenBank/DDBJ databases">
        <title>Complete genome sequence and characterization of Cupriavidus gilardii QJ1 isolated from contaminating cells.</title>
        <authorList>
            <person name="Qi J."/>
        </authorList>
    </citation>
    <scope>NUCLEOTIDE SEQUENCE</scope>
    <source>
        <strain evidence="1">QJ1</strain>
    </source>
</reference>
<name>A0ABY4VPD2_9BURK</name>
<organism evidence="1 2">
    <name type="scientific">Cupriavidus gilardii</name>
    <dbReference type="NCBI Taxonomy" id="82541"/>
    <lineage>
        <taxon>Bacteria</taxon>
        <taxon>Pseudomonadati</taxon>
        <taxon>Pseudomonadota</taxon>
        <taxon>Betaproteobacteria</taxon>
        <taxon>Burkholderiales</taxon>
        <taxon>Burkholderiaceae</taxon>
        <taxon>Cupriavidus</taxon>
    </lineage>
</organism>
<accession>A0ABY4VPD2</accession>
<sequence length="59" mass="6756">MTNEQELVQALEGVVKAWDDMFYPNDYGGLEVSKRDAFEAYRAFDNARAALARAKEQQQ</sequence>
<keyword evidence="2" id="KW-1185">Reference proteome</keyword>
<dbReference type="EMBL" id="CP098736">
    <property type="protein sequence ID" value="USE78873.1"/>
    <property type="molecule type" value="Genomic_DNA"/>
</dbReference>